<proteinExistence type="predicted"/>
<keyword evidence="1" id="KW-0472">Membrane</keyword>
<dbReference type="KEGG" id="mou:OU421_00910"/>
<evidence type="ECO:0000256" key="1">
    <source>
        <dbReference type="SAM" id="Phobius"/>
    </source>
</evidence>
<keyword evidence="1" id="KW-0812">Transmembrane</keyword>
<evidence type="ECO:0000313" key="3">
    <source>
        <dbReference type="Proteomes" id="UP001163096"/>
    </source>
</evidence>
<reference evidence="2" key="1">
    <citation type="submission" date="2022-11" db="EMBL/GenBank/DDBJ databases">
        <title>Complete genome sequence of Methanogenium organophilum DSM 3596.</title>
        <authorList>
            <person name="Chen S.-C."/>
            <person name="Lai S.-J."/>
            <person name="You Y.-T."/>
        </authorList>
    </citation>
    <scope>NUCLEOTIDE SEQUENCE</scope>
    <source>
        <strain evidence="2">DSM 3596</strain>
    </source>
</reference>
<evidence type="ECO:0008006" key="4">
    <source>
        <dbReference type="Google" id="ProtNLM"/>
    </source>
</evidence>
<dbReference type="AlphaFoldDB" id="A0A9X9T7J8"/>
<protein>
    <recommendedName>
        <fullName evidence="4">TFIIB-type zinc ribbon-containing protein</fullName>
    </recommendedName>
</protein>
<keyword evidence="3" id="KW-1185">Reference proteome</keyword>
<dbReference type="GeneID" id="76833618"/>
<feature type="transmembrane region" description="Helical" evidence="1">
    <location>
        <begin position="69"/>
        <end position="87"/>
    </location>
</feature>
<sequence>MIRCPRCNSKEIYAVAGGYGGNYYRCKKCGYSGAFVVEYDNDKAPEEERKLQAEYREEVQEYEKKRQPLAWILLALLIIAIIYFVGFR</sequence>
<keyword evidence="1" id="KW-1133">Transmembrane helix</keyword>
<gene>
    <name evidence="2" type="ORF">OU421_00910</name>
</gene>
<accession>A0A9X9T7J8</accession>
<name>A0A9X9T7J8_METOG</name>
<dbReference type="RefSeq" id="WP_268186696.1">
    <property type="nucleotide sequence ID" value="NZ_CP113361.1"/>
</dbReference>
<organism evidence="2 3">
    <name type="scientific">Methanogenium organophilum</name>
    <dbReference type="NCBI Taxonomy" id="2199"/>
    <lineage>
        <taxon>Archaea</taxon>
        <taxon>Methanobacteriati</taxon>
        <taxon>Methanobacteriota</taxon>
        <taxon>Stenosarchaea group</taxon>
        <taxon>Methanomicrobia</taxon>
        <taxon>Methanomicrobiales</taxon>
        <taxon>Methanomicrobiaceae</taxon>
        <taxon>Methanogenium</taxon>
    </lineage>
</organism>
<dbReference type="Proteomes" id="UP001163096">
    <property type="component" value="Chromosome"/>
</dbReference>
<evidence type="ECO:0000313" key="2">
    <source>
        <dbReference type="EMBL" id="WAI01463.1"/>
    </source>
</evidence>
<dbReference type="EMBL" id="CP113361">
    <property type="protein sequence ID" value="WAI01463.1"/>
    <property type="molecule type" value="Genomic_DNA"/>
</dbReference>